<dbReference type="Proteomes" id="UP001066276">
    <property type="component" value="Chromosome 9"/>
</dbReference>
<evidence type="ECO:0000256" key="2">
    <source>
        <dbReference type="SAM" id="Phobius"/>
    </source>
</evidence>
<feature type="compositionally biased region" description="Basic and acidic residues" evidence="1">
    <location>
        <begin position="50"/>
        <end position="59"/>
    </location>
</feature>
<keyword evidence="4" id="KW-1185">Reference proteome</keyword>
<keyword evidence="2" id="KW-1133">Transmembrane helix</keyword>
<accession>A0AAV7NAZ7</accession>
<feature type="region of interest" description="Disordered" evidence="1">
    <location>
        <begin position="1"/>
        <end position="59"/>
    </location>
</feature>
<feature type="transmembrane region" description="Helical" evidence="2">
    <location>
        <begin position="98"/>
        <end position="120"/>
    </location>
</feature>
<name>A0AAV7NAZ7_PLEWA</name>
<sequence length="121" mass="14009">MQKRKNEAILFSPQYQTEENRPLTVTVASSSPGRRSESPALRSSAQRVPDFPRRLSSDFDSRGFLRKKAEQQEQQEFSHASAEELQLRLRLSGTTHHIPVTALYLRIVLHLFFIITMYAMF</sequence>
<protein>
    <submittedName>
        <fullName evidence="3">Uncharacterized protein</fullName>
    </submittedName>
</protein>
<gene>
    <name evidence="3" type="ORF">NDU88_007706</name>
</gene>
<reference evidence="3" key="1">
    <citation type="journal article" date="2022" name="bioRxiv">
        <title>Sequencing and chromosome-scale assembly of the giantPleurodeles waltlgenome.</title>
        <authorList>
            <person name="Brown T."/>
            <person name="Elewa A."/>
            <person name="Iarovenko S."/>
            <person name="Subramanian E."/>
            <person name="Araus A.J."/>
            <person name="Petzold A."/>
            <person name="Susuki M."/>
            <person name="Suzuki K.-i.T."/>
            <person name="Hayashi T."/>
            <person name="Toyoda A."/>
            <person name="Oliveira C."/>
            <person name="Osipova E."/>
            <person name="Leigh N.D."/>
            <person name="Simon A."/>
            <person name="Yun M.H."/>
        </authorList>
    </citation>
    <scope>NUCLEOTIDE SEQUENCE</scope>
    <source>
        <strain evidence="3">20211129_DDA</strain>
        <tissue evidence="3">Liver</tissue>
    </source>
</reference>
<comment type="caution">
    <text evidence="3">The sequence shown here is derived from an EMBL/GenBank/DDBJ whole genome shotgun (WGS) entry which is preliminary data.</text>
</comment>
<dbReference type="EMBL" id="JANPWB010000013">
    <property type="protein sequence ID" value="KAJ1110353.1"/>
    <property type="molecule type" value="Genomic_DNA"/>
</dbReference>
<keyword evidence="2" id="KW-0472">Membrane</keyword>
<dbReference type="AlphaFoldDB" id="A0AAV7NAZ7"/>
<evidence type="ECO:0000256" key="1">
    <source>
        <dbReference type="SAM" id="MobiDB-lite"/>
    </source>
</evidence>
<evidence type="ECO:0000313" key="3">
    <source>
        <dbReference type="EMBL" id="KAJ1110353.1"/>
    </source>
</evidence>
<organism evidence="3 4">
    <name type="scientific">Pleurodeles waltl</name>
    <name type="common">Iberian ribbed newt</name>
    <dbReference type="NCBI Taxonomy" id="8319"/>
    <lineage>
        <taxon>Eukaryota</taxon>
        <taxon>Metazoa</taxon>
        <taxon>Chordata</taxon>
        <taxon>Craniata</taxon>
        <taxon>Vertebrata</taxon>
        <taxon>Euteleostomi</taxon>
        <taxon>Amphibia</taxon>
        <taxon>Batrachia</taxon>
        <taxon>Caudata</taxon>
        <taxon>Salamandroidea</taxon>
        <taxon>Salamandridae</taxon>
        <taxon>Pleurodelinae</taxon>
        <taxon>Pleurodeles</taxon>
    </lineage>
</organism>
<proteinExistence type="predicted"/>
<evidence type="ECO:0000313" key="4">
    <source>
        <dbReference type="Proteomes" id="UP001066276"/>
    </source>
</evidence>
<keyword evidence="2" id="KW-0812">Transmembrane</keyword>